<dbReference type="Proteomes" id="UP000663874">
    <property type="component" value="Unassembled WGS sequence"/>
</dbReference>
<evidence type="ECO:0000313" key="4">
    <source>
        <dbReference type="Proteomes" id="UP000663874"/>
    </source>
</evidence>
<dbReference type="InterPro" id="IPR004344">
    <property type="entry name" value="TTL/TTLL_fam"/>
</dbReference>
<dbReference type="Pfam" id="PF03133">
    <property type="entry name" value="TTL"/>
    <property type="match status" value="1"/>
</dbReference>
<organism evidence="3 4">
    <name type="scientific">Rotaria sordida</name>
    <dbReference type="NCBI Taxonomy" id="392033"/>
    <lineage>
        <taxon>Eukaryota</taxon>
        <taxon>Metazoa</taxon>
        <taxon>Spiralia</taxon>
        <taxon>Gnathifera</taxon>
        <taxon>Rotifera</taxon>
        <taxon>Eurotatoria</taxon>
        <taxon>Bdelloidea</taxon>
        <taxon>Philodinida</taxon>
        <taxon>Philodinidae</taxon>
        <taxon>Rotaria</taxon>
    </lineage>
</organism>
<gene>
    <name evidence="3" type="ORF">FNK824_LOCUS7158</name>
    <name evidence="2" type="ORF">SEV965_LOCUS21302</name>
</gene>
<evidence type="ECO:0000313" key="3">
    <source>
        <dbReference type="EMBL" id="CAF3670436.1"/>
    </source>
</evidence>
<name>A0A818SKM8_9BILA</name>
<protein>
    <recommendedName>
        <fullName evidence="1">Tubulin--tyrosine ligase-like protein 12 SET-like domain-containing protein</fullName>
    </recommendedName>
</protein>
<dbReference type="Pfam" id="PF25556">
    <property type="entry name" value="SET_TTL"/>
    <property type="match status" value="1"/>
</dbReference>
<dbReference type="InterPro" id="IPR027749">
    <property type="entry name" value="TTLL12"/>
</dbReference>
<sequence length="653" mass="77910">MTTNDEYESFLKTHEFQLVINNIPKHFYRRLYEKMKNEIFDSGSYFQLCPVDDDDDELERIYNPEHRYYVSTLENIILDPHNDENAIFLIDHAWTYRIKDARNNLMNIPNLYERMALLMNVDAETKDDGIEVILQRMWKYNQTYTLTSTQIDPQQDCEEAYEPYWYIMDELGSSIRHSSTNANVCCTSFFFAPSQTMFTILYPIVRIDQSYTEIFRNFAYDNKDTLDHHIRLLPWQNLNDRKTFLRNLMIENNPELFNKKLENNLEIYEKCHQNDLYDKNLIINQSIKIDNDHIWKVYTDHELVKQYLTDKHYQLIDNPDQADILFVMKQFKDFRHETLGNKLINQFPFENIITNKELLALTARRWKSLYGSSSSSSSSSSDNDPYIDAHGSPPWLATTFNLTYELSQFAIYFQYREDQQLDNTWIIKPINLTRSIDISVTNTFDMIIRLPESGPKIACKYISSPVLLKIPEMNNHDFKFDVRYVLLLRNIRPLKLYVHKIFWLRFANKPFSMNELDDYEKHFTVMNYRPNAFLRQMNCQTFISMYNEQYGQNNQTWSIVEQRIFQMFREIFQCATKEEPPLGIASCLSSRALYAADLMLEMIDNKVQPKLLEINFTPDCHRACTFYPNFYNQVFNVLFRDIDDEQDVIDISV</sequence>
<dbReference type="InterPro" id="IPR057954">
    <property type="entry name" value="SET_TTL12"/>
</dbReference>
<accession>A0A818SKM8</accession>
<dbReference type="Proteomes" id="UP000663889">
    <property type="component" value="Unassembled WGS sequence"/>
</dbReference>
<dbReference type="EMBL" id="CAJOBE010000651">
    <property type="protein sequence ID" value="CAF3670436.1"/>
    <property type="molecule type" value="Genomic_DNA"/>
</dbReference>
<dbReference type="AlphaFoldDB" id="A0A818SKM8"/>
<comment type="caution">
    <text evidence="3">The sequence shown here is derived from an EMBL/GenBank/DDBJ whole genome shotgun (WGS) entry which is preliminary data.</text>
</comment>
<reference evidence="3" key="1">
    <citation type="submission" date="2021-02" db="EMBL/GenBank/DDBJ databases">
        <authorList>
            <person name="Nowell W R."/>
        </authorList>
    </citation>
    <scope>NUCLEOTIDE SEQUENCE</scope>
</reference>
<dbReference type="GO" id="GO:0005737">
    <property type="term" value="C:cytoplasm"/>
    <property type="evidence" value="ECO:0007669"/>
    <property type="project" value="TreeGrafter"/>
</dbReference>
<proteinExistence type="predicted"/>
<dbReference type="PANTHER" id="PTHR46088">
    <property type="entry name" value="TUBULIN--TYROSINE LIGASE-LIKE PROTEIN 12"/>
    <property type="match status" value="1"/>
</dbReference>
<evidence type="ECO:0000313" key="2">
    <source>
        <dbReference type="EMBL" id="CAF1203923.1"/>
    </source>
</evidence>
<dbReference type="PROSITE" id="PS51221">
    <property type="entry name" value="TTL"/>
    <property type="match status" value="1"/>
</dbReference>
<evidence type="ECO:0000259" key="1">
    <source>
        <dbReference type="Pfam" id="PF25556"/>
    </source>
</evidence>
<dbReference type="EMBL" id="CAJNOU010001436">
    <property type="protein sequence ID" value="CAF1203923.1"/>
    <property type="molecule type" value="Genomic_DNA"/>
</dbReference>
<dbReference type="Gene3D" id="3.30.470.20">
    <property type="entry name" value="ATP-grasp fold, B domain"/>
    <property type="match status" value="1"/>
</dbReference>
<feature type="domain" description="Tubulin--tyrosine ligase-like protein 12 SET-like" evidence="1">
    <location>
        <begin position="82"/>
        <end position="237"/>
    </location>
</feature>
<dbReference type="PANTHER" id="PTHR46088:SF1">
    <property type="entry name" value="TUBULIN--TYROSINE LIGASE-LIKE PROTEIN 12"/>
    <property type="match status" value="1"/>
</dbReference>